<comment type="caution">
    <text evidence="1">The sequence shown here is derived from an EMBL/GenBank/DDBJ whole genome shotgun (WGS) entry which is preliminary data.</text>
</comment>
<accession>A0ABS7YLP7</accession>
<reference evidence="2" key="1">
    <citation type="submission" date="2023-07" db="EMBL/GenBank/DDBJ databases">
        <title>Molecular identification of indigenous halophilic bacteria isolated from red sea cost, biodegradation of synthetic dyes and assessment of degraded metabolite toxicity.</title>
        <authorList>
            <person name="Chaieb K."/>
            <person name="Altayb H.N."/>
        </authorList>
    </citation>
    <scope>NUCLEOTIDE SEQUENCE [LARGE SCALE GENOMIC DNA]</scope>
    <source>
        <strain evidence="2">K20</strain>
    </source>
</reference>
<keyword evidence="2" id="KW-1185">Reference proteome</keyword>
<dbReference type="RefSeq" id="WP_225250576.1">
    <property type="nucleotide sequence ID" value="NZ_JAIWIU010000065.1"/>
</dbReference>
<evidence type="ECO:0000313" key="2">
    <source>
        <dbReference type="Proteomes" id="UP001199044"/>
    </source>
</evidence>
<organism evidence="1 2">
    <name type="scientific">Vibrio tritonius</name>
    <dbReference type="NCBI Taxonomy" id="1435069"/>
    <lineage>
        <taxon>Bacteria</taxon>
        <taxon>Pseudomonadati</taxon>
        <taxon>Pseudomonadota</taxon>
        <taxon>Gammaproteobacteria</taxon>
        <taxon>Vibrionales</taxon>
        <taxon>Vibrionaceae</taxon>
        <taxon>Vibrio</taxon>
    </lineage>
</organism>
<proteinExistence type="predicted"/>
<dbReference type="Pfam" id="PF21980">
    <property type="entry name" value="MksE"/>
    <property type="match status" value="1"/>
</dbReference>
<dbReference type="InterPro" id="IPR053841">
    <property type="entry name" value="MksE"/>
</dbReference>
<protein>
    <submittedName>
        <fullName evidence="1">Uncharacterized protein</fullName>
    </submittedName>
</protein>
<gene>
    <name evidence="1" type="ORF">LDJ79_10825</name>
</gene>
<dbReference type="EMBL" id="JAIWIU010000065">
    <property type="protein sequence ID" value="MCA2016604.1"/>
    <property type="molecule type" value="Genomic_DNA"/>
</dbReference>
<sequence>MSDRFTETIERLLQGEVICHYSQPGLTQYLAQPLHFDELSQFLRRIGRVVLVTNDELGYYCGYQQPEEHKASIRRQFELVSDKLDGLVSWLRLARMAQNLDRPIVAGDIVKEGELLAEMESSPVLQTQLDDVAHKLNVGRKESTLKVKLSKVFDYLKDNGYLIAISGTGSVYQATAKWSLLYEQMDFVLRFSGIEEPSEESHIQGEMF</sequence>
<name>A0ABS7YLP7_9VIBR</name>
<evidence type="ECO:0000313" key="1">
    <source>
        <dbReference type="EMBL" id="MCA2016604.1"/>
    </source>
</evidence>
<dbReference type="Proteomes" id="UP001199044">
    <property type="component" value="Unassembled WGS sequence"/>
</dbReference>